<dbReference type="GO" id="GO:0016787">
    <property type="term" value="F:hydrolase activity"/>
    <property type="evidence" value="ECO:0007669"/>
    <property type="project" value="UniProtKB-KW"/>
</dbReference>
<dbReference type="InterPro" id="IPR026891">
    <property type="entry name" value="Fn3-like"/>
</dbReference>
<gene>
    <name evidence="4" type="ORF">JJN12_12280</name>
</gene>
<protein>
    <submittedName>
        <fullName evidence="4">Glycoside hydrolase family 3 C-terminal domain-containing protein</fullName>
    </submittedName>
</protein>
<dbReference type="EMBL" id="JAEPRJ010000001">
    <property type="protein sequence ID" value="MBK5898550.1"/>
    <property type="molecule type" value="Genomic_DNA"/>
</dbReference>
<feature type="domain" description="Fibronectin type III-like" evidence="3">
    <location>
        <begin position="339"/>
        <end position="410"/>
    </location>
</feature>
<keyword evidence="5" id="KW-1185">Reference proteome</keyword>
<dbReference type="InterPro" id="IPR002772">
    <property type="entry name" value="Glyco_hydro_3_C"/>
</dbReference>
<keyword evidence="2 4" id="KW-0378">Hydrolase</keyword>
<sequence length="831" mass="91265">MRKIKKRTFTGTTDTAVSEREKLGMEIAREAAAAGIVLLKNENNVLPIEKGSKIALYGIGAANTFKGGTGSGDVNERQSVSVFEGLKNAGFIITNEEQVRDSVKLYNKAREDWRDDILKKCEGKGGAEFFIIYSTNPFTLPENKQEITKTDTDTAIYVISRIAGEGADRHNKKGDFQLTDAEEKEISAICGLYEKVVVVLNAGRVMDVSPLDKHPNIYGIINLGQAGMEGGNALADIVSGAVNPSGKLTATWAYKYEDYPNAAEFSHNNGNVNEEYYNEGIYVGYRYFDSFDIPVRYGYGFGLSYTEFSLEFKGIQEDKGRGVILDVNVKNTGKVAGREVIQVYAACPDEKLAKERRRLVAFKKTKLLSPGEEICLSLDVPFERLTSYSENESGWCLEKGLYAFYVGNSLTDSAPQALMELDKDVITEKTMHICKPEKPVEEYKADLKLVEGRRTEIKRLAGTLPVVSIKAESIAVKEIKYLSNEELAAVKEMEIVKSLTEEQLRRLATGDPGRAQEESALGAAGISVPGSAAETSFCAEDKGIAGIVLADGPAGLRLNRYYFVRDGKMVPISFMFSLEGGLLVPDVDKTEGERYFQNCTAFPVGTVLAQTWDEEVVKKVGCHVAKEMVELGVTLWLAPGMNIQRNPLCGRNFEYYSEDPFITGKIAAAMTEGVQSVKGCGTTIKHFACNNNEDNRMGCDSILSERALREIYLKGFEIAIKEAQPMAIMTSYNKINGIHAANNYDLCTNAARNEFGFKGMIMTDWATTHNGPDCTAAGCMRAGNDVVMPGCENDQVNLSTELASGSLKKADLEACVSRLVRCVLQSNEYVE</sequence>
<evidence type="ECO:0000256" key="1">
    <source>
        <dbReference type="ARBA" id="ARBA00005336"/>
    </source>
</evidence>
<dbReference type="InterPro" id="IPR013783">
    <property type="entry name" value="Ig-like_fold"/>
</dbReference>
<dbReference type="PRINTS" id="PR00133">
    <property type="entry name" value="GLHYDRLASE3"/>
</dbReference>
<reference evidence="4 5" key="1">
    <citation type="submission" date="2021-01" db="EMBL/GenBank/DDBJ databases">
        <title>Isolation and description of Catonella massiliensis sp. nov., a novel Catonella species, isolated from a stable periodontitis subject.</title>
        <authorList>
            <person name="Antezack A."/>
            <person name="Boxberger M."/>
            <person name="La Scola B."/>
            <person name="Monnet-Corti V."/>
        </authorList>
    </citation>
    <scope>NUCLEOTIDE SEQUENCE [LARGE SCALE GENOMIC DNA]</scope>
    <source>
        <strain evidence="4 5">Marseille-Q4567</strain>
    </source>
</reference>
<dbReference type="InterPro" id="IPR036962">
    <property type="entry name" value="Glyco_hydro_3_N_sf"/>
</dbReference>
<comment type="similarity">
    <text evidence="1">Belongs to the glycosyl hydrolase 3 family.</text>
</comment>
<dbReference type="InterPro" id="IPR001764">
    <property type="entry name" value="Glyco_hydro_3_N"/>
</dbReference>
<evidence type="ECO:0000313" key="4">
    <source>
        <dbReference type="EMBL" id="MBK5898550.1"/>
    </source>
</evidence>
<dbReference type="SMART" id="SM01217">
    <property type="entry name" value="Fn3_like"/>
    <property type="match status" value="1"/>
</dbReference>
<dbReference type="Pfam" id="PF14310">
    <property type="entry name" value="Fn3-like"/>
    <property type="match status" value="1"/>
</dbReference>
<dbReference type="Pfam" id="PF01915">
    <property type="entry name" value="Glyco_hydro_3_C"/>
    <property type="match status" value="1"/>
</dbReference>
<accession>A0ABS1J322</accession>
<comment type="caution">
    <text evidence="4">The sequence shown here is derived from an EMBL/GenBank/DDBJ whole genome shotgun (WGS) entry which is preliminary data.</text>
</comment>
<evidence type="ECO:0000259" key="3">
    <source>
        <dbReference type="SMART" id="SM01217"/>
    </source>
</evidence>
<dbReference type="PANTHER" id="PTHR42715">
    <property type="entry name" value="BETA-GLUCOSIDASE"/>
    <property type="match status" value="1"/>
</dbReference>
<dbReference type="SUPFAM" id="SSF52279">
    <property type="entry name" value="Beta-D-glucan exohydrolase, C-terminal domain"/>
    <property type="match status" value="1"/>
</dbReference>
<dbReference type="InterPro" id="IPR017853">
    <property type="entry name" value="GH"/>
</dbReference>
<dbReference type="SUPFAM" id="SSF51445">
    <property type="entry name" value="(Trans)glycosidases"/>
    <property type="match status" value="1"/>
</dbReference>
<dbReference type="Gene3D" id="2.60.40.10">
    <property type="entry name" value="Immunoglobulins"/>
    <property type="match status" value="1"/>
</dbReference>
<name>A0ABS1J322_9FIRM</name>
<dbReference type="Gene3D" id="3.20.20.300">
    <property type="entry name" value="Glycoside hydrolase, family 3, N-terminal domain"/>
    <property type="match status" value="1"/>
</dbReference>
<dbReference type="RefSeq" id="WP_208429962.1">
    <property type="nucleotide sequence ID" value="NZ_JAEPRJ010000001.1"/>
</dbReference>
<evidence type="ECO:0000313" key="5">
    <source>
        <dbReference type="Proteomes" id="UP000604730"/>
    </source>
</evidence>
<dbReference type="InterPro" id="IPR036881">
    <property type="entry name" value="Glyco_hydro_3_C_sf"/>
</dbReference>
<proteinExistence type="inferred from homology"/>
<evidence type="ECO:0000256" key="2">
    <source>
        <dbReference type="ARBA" id="ARBA00022801"/>
    </source>
</evidence>
<dbReference type="Pfam" id="PF00933">
    <property type="entry name" value="Glyco_hydro_3"/>
    <property type="match status" value="1"/>
</dbReference>
<organism evidence="4 5">
    <name type="scientific">Catonella massiliensis</name>
    <dbReference type="NCBI Taxonomy" id="2799636"/>
    <lineage>
        <taxon>Bacteria</taxon>
        <taxon>Bacillati</taxon>
        <taxon>Bacillota</taxon>
        <taxon>Clostridia</taxon>
        <taxon>Lachnospirales</taxon>
        <taxon>Lachnospiraceae</taxon>
        <taxon>Catonella</taxon>
    </lineage>
</organism>
<dbReference type="PANTHER" id="PTHR42715:SF10">
    <property type="entry name" value="BETA-GLUCOSIDASE"/>
    <property type="match status" value="1"/>
</dbReference>
<dbReference type="Gene3D" id="3.40.50.1700">
    <property type="entry name" value="Glycoside hydrolase family 3 C-terminal domain"/>
    <property type="match status" value="1"/>
</dbReference>
<dbReference type="Proteomes" id="UP000604730">
    <property type="component" value="Unassembled WGS sequence"/>
</dbReference>
<dbReference type="InterPro" id="IPR050288">
    <property type="entry name" value="Cellulose_deg_GH3"/>
</dbReference>